<feature type="transmembrane region" description="Helical" evidence="7">
    <location>
        <begin position="308"/>
        <end position="329"/>
    </location>
</feature>
<dbReference type="InterPro" id="IPR050382">
    <property type="entry name" value="MFS_Na/Anion_cotransporter"/>
</dbReference>
<dbReference type="GO" id="GO:0006820">
    <property type="term" value="P:monoatomic anion transport"/>
    <property type="evidence" value="ECO:0007669"/>
    <property type="project" value="TreeGrafter"/>
</dbReference>
<dbReference type="PROSITE" id="PS50850">
    <property type="entry name" value="MFS"/>
    <property type="match status" value="1"/>
</dbReference>
<protein>
    <recommendedName>
        <fullName evidence="8">Major facilitator superfamily (MFS) profile domain-containing protein</fullName>
    </recommendedName>
</protein>
<evidence type="ECO:0000313" key="10">
    <source>
        <dbReference type="Proteomes" id="UP000075884"/>
    </source>
</evidence>
<dbReference type="InterPro" id="IPR011701">
    <property type="entry name" value="MFS"/>
</dbReference>
<dbReference type="GO" id="GO:0016020">
    <property type="term" value="C:membrane"/>
    <property type="evidence" value="ECO:0007669"/>
    <property type="project" value="UniProtKB-SubCell"/>
</dbReference>
<evidence type="ECO:0000256" key="2">
    <source>
        <dbReference type="ARBA" id="ARBA00022448"/>
    </source>
</evidence>
<evidence type="ECO:0000256" key="6">
    <source>
        <dbReference type="ARBA" id="ARBA00023136"/>
    </source>
</evidence>
<reference evidence="10" key="1">
    <citation type="submission" date="2013-03" db="EMBL/GenBank/DDBJ databases">
        <title>The Genome Sequence of Anopheles dirus WRAIR2.</title>
        <authorList>
            <consortium name="The Broad Institute Genomics Platform"/>
            <person name="Neafsey D.E."/>
            <person name="Walton C."/>
            <person name="Walker B."/>
            <person name="Young S.K."/>
            <person name="Zeng Q."/>
            <person name="Gargeya S."/>
            <person name="Fitzgerald M."/>
            <person name="Haas B."/>
            <person name="Abouelleil A."/>
            <person name="Allen A.W."/>
            <person name="Alvarado L."/>
            <person name="Arachchi H.M."/>
            <person name="Berlin A.M."/>
            <person name="Chapman S.B."/>
            <person name="Gainer-Dewar J."/>
            <person name="Goldberg J."/>
            <person name="Griggs A."/>
            <person name="Gujja S."/>
            <person name="Hansen M."/>
            <person name="Howarth C."/>
            <person name="Imamovic A."/>
            <person name="Ireland A."/>
            <person name="Larimer J."/>
            <person name="McCowan C."/>
            <person name="Murphy C."/>
            <person name="Pearson M."/>
            <person name="Poon T.W."/>
            <person name="Priest M."/>
            <person name="Roberts A."/>
            <person name="Saif S."/>
            <person name="Shea T."/>
            <person name="Sisk P."/>
            <person name="Sykes S."/>
            <person name="Wortman J."/>
            <person name="Nusbaum C."/>
            <person name="Birren B."/>
        </authorList>
    </citation>
    <scope>NUCLEOTIDE SEQUENCE [LARGE SCALE GENOMIC DNA]</scope>
    <source>
        <strain evidence="10">WRAIR2</strain>
    </source>
</reference>
<dbReference type="PANTHER" id="PTHR11662:SF336">
    <property type="entry name" value="LP19554P"/>
    <property type="match status" value="1"/>
</dbReference>
<dbReference type="Pfam" id="PF07690">
    <property type="entry name" value="MFS_1"/>
    <property type="match status" value="1"/>
</dbReference>
<organism evidence="9 10">
    <name type="scientific">Anopheles dirus</name>
    <dbReference type="NCBI Taxonomy" id="7168"/>
    <lineage>
        <taxon>Eukaryota</taxon>
        <taxon>Metazoa</taxon>
        <taxon>Ecdysozoa</taxon>
        <taxon>Arthropoda</taxon>
        <taxon>Hexapoda</taxon>
        <taxon>Insecta</taxon>
        <taxon>Pterygota</taxon>
        <taxon>Neoptera</taxon>
        <taxon>Endopterygota</taxon>
        <taxon>Diptera</taxon>
        <taxon>Nematocera</taxon>
        <taxon>Culicoidea</taxon>
        <taxon>Culicidae</taxon>
        <taxon>Anophelinae</taxon>
        <taxon>Anopheles</taxon>
    </lineage>
</organism>
<dbReference type="STRING" id="7168.A0A182NPZ7"/>
<feature type="transmembrane region" description="Helical" evidence="7">
    <location>
        <begin position="245"/>
        <end position="266"/>
    </location>
</feature>
<keyword evidence="10" id="KW-1185">Reference proteome</keyword>
<keyword evidence="6 7" id="KW-0472">Membrane</keyword>
<proteinExistence type="predicted"/>
<accession>A0A182NPZ7</accession>
<feature type="transmembrane region" description="Helical" evidence="7">
    <location>
        <begin position="448"/>
        <end position="466"/>
    </location>
</feature>
<dbReference type="InterPro" id="IPR020846">
    <property type="entry name" value="MFS_dom"/>
</dbReference>
<keyword evidence="3 7" id="KW-0812">Transmembrane</keyword>
<feature type="domain" description="Major facilitator superfamily (MFS) profile" evidence="8">
    <location>
        <begin position="107"/>
        <end position="564"/>
    </location>
</feature>
<evidence type="ECO:0000256" key="5">
    <source>
        <dbReference type="ARBA" id="ARBA00022989"/>
    </source>
</evidence>
<feature type="transmembrane region" description="Helical" evidence="7">
    <location>
        <begin position="366"/>
        <end position="390"/>
    </location>
</feature>
<feature type="transmembrane region" description="Helical" evidence="7">
    <location>
        <begin position="410"/>
        <end position="428"/>
    </location>
</feature>
<dbReference type="PANTHER" id="PTHR11662">
    <property type="entry name" value="SOLUTE CARRIER FAMILY 17"/>
    <property type="match status" value="1"/>
</dbReference>
<dbReference type="CDD" id="cd17318">
    <property type="entry name" value="MFS_SLC17"/>
    <property type="match status" value="1"/>
</dbReference>
<evidence type="ECO:0000313" key="9">
    <source>
        <dbReference type="EnsemblMetazoa" id="ADIR009732-PA"/>
    </source>
</evidence>
<dbReference type="SUPFAM" id="SSF103473">
    <property type="entry name" value="MFS general substrate transporter"/>
    <property type="match status" value="1"/>
</dbReference>
<keyword evidence="4" id="KW-0769">Symport</keyword>
<keyword evidence="5 7" id="KW-1133">Transmembrane helix</keyword>
<feature type="transmembrane region" description="Helical" evidence="7">
    <location>
        <begin position="102"/>
        <end position="122"/>
    </location>
</feature>
<feature type="transmembrane region" description="Helical" evidence="7">
    <location>
        <begin position="505"/>
        <end position="528"/>
    </location>
</feature>
<feature type="transmembrane region" description="Helical" evidence="7">
    <location>
        <begin position="472"/>
        <end position="493"/>
    </location>
</feature>
<dbReference type="InterPro" id="IPR036259">
    <property type="entry name" value="MFS_trans_sf"/>
</dbReference>
<keyword evidence="2" id="KW-0813">Transport</keyword>
<feature type="transmembrane region" description="Helical" evidence="7">
    <location>
        <begin position="187"/>
        <end position="206"/>
    </location>
</feature>
<evidence type="ECO:0000256" key="7">
    <source>
        <dbReference type="SAM" id="Phobius"/>
    </source>
</evidence>
<evidence type="ECO:0000256" key="1">
    <source>
        <dbReference type="ARBA" id="ARBA00004141"/>
    </source>
</evidence>
<dbReference type="VEuPathDB" id="VectorBase:ADIR009732"/>
<dbReference type="Gene3D" id="1.20.1250.20">
    <property type="entry name" value="MFS general substrate transporter like domains"/>
    <property type="match status" value="2"/>
</dbReference>
<dbReference type="FunFam" id="1.20.1250.20:FF:000003">
    <property type="entry name" value="Solute carrier family 17 member 3"/>
    <property type="match status" value="1"/>
</dbReference>
<dbReference type="AlphaFoldDB" id="A0A182NPZ7"/>
<reference evidence="9" key="2">
    <citation type="submission" date="2020-05" db="UniProtKB">
        <authorList>
            <consortium name="EnsemblMetazoa"/>
        </authorList>
    </citation>
    <scope>IDENTIFICATION</scope>
    <source>
        <strain evidence="9">WRAIR2</strain>
    </source>
</reference>
<feature type="transmembrane region" description="Helical" evidence="7">
    <location>
        <begin position="218"/>
        <end position="239"/>
    </location>
</feature>
<dbReference type="GO" id="GO:0015293">
    <property type="term" value="F:symporter activity"/>
    <property type="evidence" value="ECO:0007669"/>
    <property type="project" value="UniProtKB-KW"/>
</dbReference>
<dbReference type="EnsemblMetazoa" id="ADIR009732-RA">
    <property type="protein sequence ID" value="ADIR009732-PA"/>
    <property type="gene ID" value="ADIR009732"/>
</dbReference>
<evidence type="ECO:0000256" key="4">
    <source>
        <dbReference type="ARBA" id="ARBA00022847"/>
    </source>
</evidence>
<dbReference type="Proteomes" id="UP000075884">
    <property type="component" value="Unassembled WGS sequence"/>
</dbReference>
<feature type="transmembrane region" description="Helical" evidence="7">
    <location>
        <begin position="540"/>
        <end position="559"/>
    </location>
</feature>
<evidence type="ECO:0000259" key="8">
    <source>
        <dbReference type="PROSITE" id="PS50850"/>
    </source>
</evidence>
<name>A0A182NPZ7_9DIPT</name>
<feature type="transmembrane region" description="Helical" evidence="7">
    <location>
        <begin position="278"/>
        <end position="296"/>
    </location>
</feature>
<evidence type="ECO:0000256" key="3">
    <source>
        <dbReference type="ARBA" id="ARBA00022692"/>
    </source>
</evidence>
<comment type="subcellular location">
    <subcellularLocation>
        <location evidence="1">Membrane</location>
        <topology evidence="1">Multi-pass membrane protein</topology>
    </subcellularLocation>
</comment>
<sequence>MRMPGNLHGHGAGGTAGIVPVVKDEQCVHGLGTEHPLQLEPGAYATGWLLDCSEYNWHVLETPVGNFSENSCTVDGTGSGSLNIVGSSWAVRVVGGSIPKRMIVTIMIFVACTASFMLRVHMSINLLAMIHPSTTLPSGNASMLPNATFSSSSDEETSNTTLYNANLAIPAAAIPDYGPRYDWSQTMQSHILGAYFYGYLLTSLPAGPLAERYGPQRLIGYSFLLCAIATALFPLFAAVNVWLVIAGRFLVGVLSGCVYPTLHNVISRWIPPNEKSKAVACIAGGSTFGTVITWPFAGLLIEHFGWEFAFYVPAFLSAMVGFVWFWLVADSPSEHKTITKEERDLIEASFGNTVSKAKARPPFGKVITSLPFVALVLSHYSSFWGLNFFVTQAPKFISEVLGFNLTNAGFLSSLPYLARMFSGFFFGYIGDSLRRKEIMTVTALRKSFIVFSHFLPGAFLIALPFIGQDAIITVSCIIACLGFNGASTITNLVNAQDLAPNFAATLYGMMNFLATTAGFLAPMTVAFFTKERNTMDEWKYVFLLTASFYIVSGAIFTIFGSGNVQKWNDIKEQPHTEHTPTVQTVRL</sequence>